<gene>
    <name evidence="1" type="ORF">SAMN05192589_1112</name>
</gene>
<keyword evidence="2" id="KW-1185">Reference proteome</keyword>
<evidence type="ECO:0000313" key="1">
    <source>
        <dbReference type="EMBL" id="SDD98061.1"/>
    </source>
</evidence>
<dbReference type="OrthoDB" id="9153758at2"/>
<dbReference type="Proteomes" id="UP000198781">
    <property type="component" value="Unassembled WGS sequence"/>
</dbReference>
<dbReference type="RefSeq" id="WP_092744791.1">
    <property type="nucleotide sequence ID" value="NZ_FMZC01000011.1"/>
</dbReference>
<name>A0A1G6Z699_9BURK</name>
<dbReference type="STRING" id="187868.SAMN05192589_1112"/>
<protein>
    <submittedName>
        <fullName evidence="1">Uncharacterized protein</fullName>
    </submittedName>
</protein>
<organism evidence="1 2">
    <name type="scientific">Paracidovorax valerianellae</name>
    <dbReference type="NCBI Taxonomy" id="187868"/>
    <lineage>
        <taxon>Bacteria</taxon>
        <taxon>Pseudomonadati</taxon>
        <taxon>Pseudomonadota</taxon>
        <taxon>Betaproteobacteria</taxon>
        <taxon>Burkholderiales</taxon>
        <taxon>Comamonadaceae</taxon>
        <taxon>Paracidovorax</taxon>
    </lineage>
</organism>
<sequence>MTASNETIIFSDLANLDQALTEDKSGDRARAMIRYFAEIADESSAMLKSTQVDAERQLVTQLIQAFYASQRVIQRIWETLHGTTLVV</sequence>
<proteinExistence type="predicted"/>
<dbReference type="AlphaFoldDB" id="A0A1G6Z699"/>
<evidence type="ECO:0000313" key="2">
    <source>
        <dbReference type="Proteomes" id="UP000198781"/>
    </source>
</evidence>
<reference evidence="1 2" key="1">
    <citation type="submission" date="2016-10" db="EMBL/GenBank/DDBJ databases">
        <authorList>
            <person name="de Groot N.N."/>
        </authorList>
    </citation>
    <scope>NUCLEOTIDE SEQUENCE [LARGE SCALE GENOMIC DNA]</scope>
    <source>
        <strain evidence="1 2">DSM 16619</strain>
    </source>
</reference>
<dbReference type="EMBL" id="FMZC01000011">
    <property type="protein sequence ID" value="SDD98061.1"/>
    <property type="molecule type" value="Genomic_DNA"/>
</dbReference>
<accession>A0A1G6Z699</accession>